<feature type="transmembrane region" description="Helical" evidence="7">
    <location>
        <begin position="279"/>
        <end position="303"/>
    </location>
</feature>
<keyword evidence="5 7" id="KW-1133">Transmembrane helix</keyword>
<reference evidence="10 11" key="1">
    <citation type="submission" date="2019-06" db="EMBL/GenBank/DDBJ databases">
        <title>Sequencing the genomes of 1000 actinobacteria strains.</title>
        <authorList>
            <person name="Klenk H.-P."/>
        </authorList>
    </citation>
    <scope>NUCLEOTIDE SEQUENCE [LARGE SCALE GENOMIC DNA]</scope>
    <source>
        <strain evidence="10 11">DSM 19560</strain>
    </source>
</reference>
<dbReference type="Pfam" id="PF00528">
    <property type="entry name" value="BPD_transp_1"/>
    <property type="match status" value="1"/>
</dbReference>
<dbReference type="InterPro" id="IPR025966">
    <property type="entry name" value="OppC_N"/>
</dbReference>
<evidence type="ECO:0000256" key="2">
    <source>
        <dbReference type="ARBA" id="ARBA00022448"/>
    </source>
</evidence>
<dbReference type="SUPFAM" id="SSF161098">
    <property type="entry name" value="MetI-like"/>
    <property type="match status" value="1"/>
</dbReference>
<sequence>MTDLTSIPPGEHLPDQHLEPVPPTRTSRLPLPIVFVARAIRTLWSNGKARIGLTILTVMILVAIFAPLIAPHSPTATTFQPYQNPGGSNWLGTTGNGQDVFSQLIYGTRVSLLVGLVAGALATIVAVGIGLVSGYRTGVVDEVLSFITNLALVIPGLPLMIILAAYLHGRSIWTIVLVVAFTSWATGARVIRSQAATLRERDFITSAQFSGERLFRVVTREILPNMTSLVAGSFFGAATAAVMAEASLEFLGLGNPNTVSWGSILYFAQQQNALLTGQWVLVFAPGLAIALLAVSFTLINFGVDALSNPRLREK</sequence>
<dbReference type="GO" id="GO:0071916">
    <property type="term" value="F:dipeptide transmembrane transporter activity"/>
    <property type="evidence" value="ECO:0007669"/>
    <property type="project" value="TreeGrafter"/>
</dbReference>
<evidence type="ECO:0000256" key="7">
    <source>
        <dbReference type="RuleBase" id="RU363032"/>
    </source>
</evidence>
<evidence type="ECO:0000259" key="9">
    <source>
        <dbReference type="PROSITE" id="PS50928"/>
    </source>
</evidence>
<feature type="domain" description="ABC transmembrane type-1" evidence="9">
    <location>
        <begin position="108"/>
        <end position="300"/>
    </location>
</feature>
<dbReference type="CDD" id="cd06261">
    <property type="entry name" value="TM_PBP2"/>
    <property type="match status" value="1"/>
</dbReference>
<comment type="subcellular location">
    <subcellularLocation>
        <location evidence="1 7">Cell membrane</location>
        <topology evidence="1 7">Multi-pass membrane protein</topology>
    </subcellularLocation>
</comment>
<comment type="caution">
    <text evidence="10">The sequence shown here is derived from an EMBL/GenBank/DDBJ whole genome shotgun (WGS) entry which is preliminary data.</text>
</comment>
<dbReference type="PANTHER" id="PTHR43386:SF1">
    <property type="entry name" value="D,D-DIPEPTIDE TRANSPORT SYSTEM PERMEASE PROTEIN DDPC-RELATED"/>
    <property type="match status" value="1"/>
</dbReference>
<dbReference type="InterPro" id="IPR035906">
    <property type="entry name" value="MetI-like_sf"/>
</dbReference>
<organism evidence="10 11">
    <name type="scientific">Rudaeicoccus suwonensis</name>
    <dbReference type="NCBI Taxonomy" id="657409"/>
    <lineage>
        <taxon>Bacteria</taxon>
        <taxon>Bacillati</taxon>
        <taxon>Actinomycetota</taxon>
        <taxon>Actinomycetes</taxon>
        <taxon>Micrococcales</taxon>
        <taxon>Dermacoccaceae</taxon>
        <taxon>Rudaeicoccus</taxon>
    </lineage>
</organism>
<dbReference type="PANTHER" id="PTHR43386">
    <property type="entry name" value="OLIGOPEPTIDE TRANSPORT SYSTEM PERMEASE PROTEIN APPC"/>
    <property type="match status" value="1"/>
</dbReference>
<keyword evidence="6 7" id="KW-0472">Membrane</keyword>
<evidence type="ECO:0000256" key="3">
    <source>
        <dbReference type="ARBA" id="ARBA00022475"/>
    </source>
</evidence>
<accession>A0A561E7Y0</accession>
<keyword evidence="3" id="KW-1003">Cell membrane</keyword>
<feature type="transmembrane region" description="Helical" evidence="7">
    <location>
        <begin position="51"/>
        <end position="70"/>
    </location>
</feature>
<evidence type="ECO:0000256" key="1">
    <source>
        <dbReference type="ARBA" id="ARBA00004651"/>
    </source>
</evidence>
<evidence type="ECO:0000256" key="8">
    <source>
        <dbReference type="SAM" id="MobiDB-lite"/>
    </source>
</evidence>
<evidence type="ECO:0000256" key="6">
    <source>
        <dbReference type="ARBA" id="ARBA00023136"/>
    </source>
</evidence>
<keyword evidence="2 7" id="KW-0813">Transport</keyword>
<evidence type="ECO:0000313" key="11">
    <source>
        <dbReference type="Proteomes" id="UP000318297"/>
    </source>
</evidence>
<evidence type="ECO:0000256" key="4">
    <source>
        <dbReference type="ARBA" id="ARBA00022692"/>
    </source>
</evidence>
<feature type="transmembrane region" description="Helical" evidence="7">
    <location>
        <begin position="222"/>
        <end position="244"/>
    </location>
</feature>
<dbReference type="InterPro" id="IPR050366">
    <property type="entry name" value="BP-dependent_transpt_permease"/>
</dbReference>
<feature type="region of interest" description="Disordered" evidence="8">
    <location>
        <begin position="1"/>
        <end position="24"/>
    </location>
</feature>
<dbReference type="EMBL" id="VIVQ01000001">
    <property type="protein sequence ID" value="TWE11723.1"/>
    <property type="molecule type" value="Genomic_DNA"/>
</dbReference>
<feature type="transmembrane region" description="Helical" evidence="7">
    <location>
        <begin position="172"/>
        <end position="191"/>
    </location>
</feature>
<feature type="transmembrane region" description="Helical" evidence="7">
    <location>
        <begin position="110"/>
        <end position="132"/>
    </location>
</feature>
<feature type="transmembrane region" description="Helical" evidence="7">
    <location>
        <begin position="144"/>
        <end position="166"/>
    </location>
</feature>
<protein>
    <submittedName>
        <fullName evidence="10">Peptide/nickel transport system permease protein</fullName>
    </submittedName>
</protein>
<keyword evidence="11" id="KW-1185">Reference proteome</keyword>
<dbReference type="GO" id="GO:0005886">
    <property type="term" value="C:plasma membrane"/>
    <property type="evidence" value="ECO:0007669"/>
    <property type="project" value="UniProtKB-SubCell"/>
</dbReference>
<dbReference type="Pfam" id="PF12911">
    <property type="entry name" value="OppC_N"/>
    <property type="match status" value="1"/>
</dbReference>
<dbReference type="PROSITE" id="PS50928">
    <property type="entry name" value="ABC_TM1"/>
    <property type="match status" value="1"/>
</dbReference>
<evidence type="ECO:0000313" key="10">
    <source>
        <dbReference type="EMBL" id="TWE11723.1"/>
    </source>
</evidence>
<dbReference type="InterPro" id="IPR000515">
    <property type="entry name" value="MetI-like"/>
</dbReference>
<keyword evidence="4 7" id="KW-0812">Transmembrane</keyword>
<dbReference type="RefSeq" id="WP_145225173.1">
    <property type="nucleotide sequence ID" value="NZ_VIVQ01000001.1"/>
</dbReference>
<comment type="similarity">
    <text evidence="7">Belongs to the binding-protein-dependent transport system permease family.</text>
</comment>
<dbReference type="AlphaFoldDB" id="A0A561E7Y0"/>
<proteinExistence type="inferred from homology"/>
<dbReference type="Gene3D" id="1.10.3720.10">
    <property type="entry name" value="MetI-like"/>
    <property type="match status" value="1"/>
</dbReference>
<dbReference type="OrthoDB" id="6637947at2"/>
<dbReference type="Proteomes" id="UP000318297">
    <property type="component" value="Unassembled WGS sequence"/>
</dbReference>
<gene>
    <name evidence="10" type="ORF">BKA23_0504</name>
</gene>
<evidence type="ECO:0000256" key="5">
    <source>
        <dbReference type="ARBA" id="ARBA00022989"/>
    </source>
</evidence>
<name>A0A561E7Y0_9MICO</name>